<sequence length="160" mass="17911">MFSNSKSLLDALKASLALACIYPCRGPAFYTPQGKRYEGRTLRLPTTKAHPQVVLETRRTEIHENIDIVTYILHSSTCSTYTCVDSQTCTNIRLLTGTNACIRMASFSPAPQAAARGLFCDTQSTHPRASFLVIPRWLSDVNSASPTHPKSTYHLMRRYR</sequence>
<organism evidence="1 2">
    <name type="scientific">Rickenella mellea</name>
    <dbReference type="NCBI Taxonomy" id="50990"/>
    <lineage>
        <taxon>Eukaryota</taxon>
        <taxon>Fungi</taxon>
        <taxon>Dikarya</taxon>
        <taxon>Basidiomycota</taxon>
        <taxon>Agaricomycotina</taxon>
        <taxon>Agaricomycetes</taxon>
        <taxon>Hymenochaetales</taxon>
        <taxon>Rickenellaceae</taxon>
        <taxon>Rickenella</taxon>
    </lineage>
</organism>
<gene>
    <name evidence="1" type="ORF">BD410DRAFT_789651</name>
</gene>
<dbReference type="Proteomes" id="UP000294933">
    <property type="component" value="Unassembled WGS sequence"/>
</dbReference>
<name>A0A4Y7Q291_9AGAM</name>
<keyword evidence="2" id="KW-1185">Reference proteome</keyword>
<accession>A0A4Y7Q291</accession>
<protein>
    <submittedName>
        <fullName evidence="1">Uncharacterized protein</fullName>
    </submittedName>
</protein>
<proteinExistence type="predicted"/>
<evidence type="ECO:0000313" key="2">
    <source>
        <dbReference type="Proteomes" id="UP000294933"/>
    </source>
</evidence>
<dbReference type="VEuPathDB" id="FungiDB:BD410DRAFT_789651"/>
<evidence type="ECO:0000313" key="1">
    <source>
        <dbReference type="EMBL" id="TDL21535.1"/>
    </source>
</evidence>
<dbReference type="EMBL" id="ML170180">
    <property type="protein sequence ID" value="TDL21535.1"/>
    <property type="molecule type" value="Genomic_DNA"/>
</dbReference>
<reference evidence="1 2" key="1">
    <citation type="submission" date="2018-06" db="EMBL/GenBank/DDBJ databases">
        <title>A transcriptomic atlas of mushroom development highlights an independent origin of complex multicellularity.</title>
        <authorList>
            <consortium name="DOE Joint Genome Institute"/>
            <person name="Krizsan K."/>
            <person name="Almasi E."/>
            <person name="Merenyi Z."/>
            <person name="Sahu N."/>
            <person name="Viragh M."/>
            <person name="Koszo T."/>
            <person name="Mondo S."/>
            <person name="Kiss B."/>
            <person name="Balint B."/>
            <person name="Kues U."/>
            <person name="Barry K."/>
            <person name="Hegedus J.C."/>
            <person name="Henrissat B."/>
            <person name="Johnson J."/>
            <person name="Lipzen A."/>
            <person name="Ohm R."/>
            <person name="Nagy I."/>
            <person name="Pangilinan J."/>
            <person name="Yan J."/>
            <person name="Xiong Y."/>
            <person name="Grigoriev I.V."/>
            <person name="Hibbett D.S."/>
            <person name="Nagy L.G."/>
        </authorList>
    </citation>
    <scope>NUCLEOTIDE SEQUENCE [LARGE SCALE GENOMIC DNA]</scope>
    <source>
        <strain evidence="1 2">SZMC22713</strain>
    </source>
</reference>
<dbReference type="AlphaFoldDB" id="A0A4Y7Q291"/>